<feature type="transmembrane region" description="Helical" evidence="7">
    <location>
        <begin position="244"/>
        <end position="266"/>
    </location>
</feature>
<keyword evidence="10" id="KW-1185">Reference proteome</keyword>
<feature type="transmembrane region" description="Helical" evidence="7">
    <location>
        <begin position="114"/>
        <end position="135"/>
    </location>
</feature>
<feature type="transmembrane region" description="Helical" evidence="7">
    <location>
        <begin position="76"/>
        <end position="102"/>
    </location>
</feature>
<evidence type="ECO:0000256" key="6">
    <source>
        <dbReference type="ARBA" id="ARBA00023136"/>
    </source>
</evidence>
<evidence type="ECO:0000259" key="8">
    <source>
        <dbReference type="PROSITE" id="PS50928"/>
    </source>
</evidence>
<feature type="transmembrane region" description="Helical" evidence="7">
    <location>
        <begin position="141"/>
        <end position="163"/>
    </location>
</feature>
<dbReference type="PANTHER" id="PTHR43744:SF8">
    <property type="entry name" value="SN-GLYCEROL-3-PHOSPHATE TRANSPORT SYSTEM PERMEASE PROTEIN UGPE"/>
    <property type="match status" value="1"/>
</dbReference>
<evidence type="ECO:0000256" key="2">
    <source>
        <dbReference type="ARBA" id="ARBA00022448"/>
    </source>
</evidence>
<proteinExistence type="inferred from homology"/>
<organism evidence="9 10">
    <name type="scientific">Paenibacillus apis</name>
    <dbReference type="NCBI Taxonomy" id="1792174"/>
    <lineage>
        <taxon>Bacteria</taxon>
        <taxon>Bacillati</taxon>
        <taxon>Bacillota</taxon>
        <taxon>Bacilli</taxon>
        <taxon>Bacillales</taxon>
        <taxon>Paenibacillaceae</taxon>
        <taxon>Paenibacillus</taxon>
    </lineage>
</organism>
<evidence type="ECO:0000256" key="5">
    <source>
        <dbReference type="ARBA" id="ARBA00022989"/>
    </source>
</evidence>
<dbReference type="Pfam" id="PF00528">
    <property type="entry name" value="BPD_transp_1"/>
    <property type="match status" value="1"/>
</dbReference>
<evidence type="ECO:0000313" key="9">
    <source>
        <dbReference type="EMBL" id="GIO41286.1"/>
    </source>
</evidence>
<reference evidence="9" key="1">
    <citation type="submission" date="2021-03" db="EMBL/GenBank/DDBJ databases">
        <title>Antimicrobial resistance genes in bacteria isolated from Japanese honey, and their potential for conferring macrolide and lincosamide resistance in the American foulbrood pathogen Paenibacillus larvae.</title>
        <authorList>
            <person name="Okamoto M."/>
            <person name="Kumagai M."/>
            <person name="Kanamori H."/>
            <person name="Takamatsu D."/>
        </authorList>
    </citation>
    <scope>NUCLEOTIDE SEQUENCE</scope>
    <source>
        <strain evidence="9">J41TS4</strain>
    </source>
</reference>
<dbReference type="PROSITE" id="PS50928">
    <property type="entry name" value="ABC_TM1"/>
    <property type="match status" value="1"/>
</dbReference>
<dbReference type="SUPFAM" id="SSF161098">
    <property type="entry name" value="MetI-like"/>
    <property type="match status" value="1"/>
</dbReference>
<keyword evidence="6 7" id="KW-0472">Membrane</keyword>
<keyword evidence="2 7" id="KW-0813">Transport</keyword>
<feature type="transmembrane region" description="Helical" evidence="7">
    <location>
        <begin position="200"/>
        <end position="224"/>
    </location>
</feature>
<dbReference type="InterPro" id="IPR000515">
    <property type="entry name" value="MetI-like"/>
</dbReference>
<comment type="subcellular location">
    <subcellularLocation>
        <location evidence="1 7">Cell membrane</location>
        <topology evidence="1 7">Multi-pass membrane protein</topology>
    </subcellularLocation>
</comment>
<comment type="caution">
    <text evidence="9">The sequence shown here is derived from an EMBL/GenBank/DDBJ whole genome shotgun (WGS) entry which is preliminary data.</text>
</comment>
<comment type="similarity">
    <text evidence="7">Belongs to the binding-protein-dependent transport system permease family.</text>
</comment>
<protein>
    <submittedName>
        <fullName evidence="9">Sugar ABC transporter permease</fullName>
    </submittedName>
</protein>
<dbReference type="PANTHER" id="PTHR43744">
    <property type="entry name" value="ABC TRANSPORTER PERMEASE PROTEIN MG189-RELATED-RELATED"/>
    <property type="match status" value="1"/>
</dbReference>
<evidence type="ECO:0000256" key="1">
    <source>
        <dbReference type="ARBA" id="ARBA00004651"/>
    </source>
</evidence>
<dbReference type="GO" id="GO:0005886">
    <property type="term" value="C:plasma membrane"/>
    <property type="evidence" value="ECO:0007669"/>
    <property type="project" value="UniProtKB-SubCell"/>
</dbReference>
<feature type="domain" description="ABC transmembrane type-1" evidence="8">
    <location>
        <begin position="76"/>
        <end position="267"/>
    </location>
</feature>
<dbReference type="CDD" id="cd06261">
    <property type="entry name" value="TM_PBP2"/>
    <property type="match status" value="1"/>
</dbReference>
<keyword evidence="4 7" id="KW-0812">Transmembrane</keyword>
<dbReference type="InterPro" id="IPR035906">
    <property type="entry name" value="MetI-like_sf"/>
</dbReference>
<evidence type="ECO:0000256" key="3">
    <source>
        <dbReference type="ARBA" id="ARBA00022475"/>
    </source>
</evidence>
<name>A0A919XXT2_9BACL</name>
<dbReference type="Gene3D" id="1.10.3720.10">
    <property type="entry name" value="MetI-like"/>
    <property type="match status" value="1"/>
</dbReference>
<gene>
    <name evidence="9" type="ORF">J41TS4_10440</name>
</gene>
<evidence type="ECO:0000256" key="7">
    <source>
        <dbReference type="RuleBase" id="RU363032"/>
    </source>
</evidence>
<dbReference type="Proteomes" id="UP000678895">
    <property type="component" value="Unassembled WGS sequence"/>
</dbReference>
<dbReference type="AlphaFoldDB" id="A0A919XXT2"/>
<keyword evidence="3" id="KW-1003">Cell membrane</keyword>
<keyword evidence="5 7" id="KW-1133">Transmembrane helix</keyword>
<feature type="transmembrane region" description="Helical" evidence="7">
    <location>
        <begin position="21"/>
        <end position="41"/>
    </location>
</feature>
<accession>A0A919XXT2</accession>
<dbReference type="GO" id="GO:0055085">
    <property type="term" value="P:transmembrane transport"/>
    <property type="evidence" value="ECO:0007669"/>
    <property type="project" value="InterPro"/>
</dbReference>
<evidence type="ECO:0000313" key="10">
    <source>
        <dbReference type="Proteomes" id="UP000678895"/>
    </source>
</evidence>
<dbReference type="EMBL" id="BORS01000003">
    <property type="protein sequence ID" value="GIO41286.1"/>
    <property type="molecule type" value="Genomic_DNA"/>
</dbReference>
<sequence>MMKTAGESKKKGWRQAGLYTIVWLLAILFFAPIVIVILNSFKTKPEIMVSTIGLPEKFNLDNYVTIFTNNDFLSSLWFSVIVVVATTTLTVLVSALAGYALARWKSKFSSAIMLIFMTTLFVPFQVYMVALIVIARQLSLTGSPVGLVLIYIALGMPVPIFLYRSYAATMSKEIEEAAAIDGCSRIQMFFRVVFPLMKPITATAAVLNALWAWGEFLVAFLVYGNHKPMTIPLSQQYFYGSYNQQWNLIMAGFVISTIPIVIFYILMQKHIVKGIAAGAVKG</sequence>
<evidence type="ECO:0000256" key="4">
    <source>
        <dbReference type="ARBA" id="ARBA00022692"/>
    </source>
</evidence>